<feature type="domain" description="NlpC/P60" evidence="6">
    <location>
        <begin position="110"/>
        <end position="228"/>
    </location>
</feature>
<keyword evidence="4" id="KW-0788">Thiol protease</keyword>
<dbReference type="RefSeq" id="WP_057894458.1">
    <property type="nucleotide sequence ID" value="NZ_AYZQ01000002.1"/>
</dbReference>
<dbReference type="InterPro" id="IPR038765">
    <property type="entry name" value="Papain-like_cys_pep_sf"/>
</dbReference>
<dbReference type="AlphaFoldDB" id="A0A0R2B092"/>
<accession>A0A0R2B092</accession>
<evidence type="ECO:0000256" key="5">
    <source>
        <dbReference type="SAM" id="SignalP"/>
    </source>
</evidence>
<dbReference type="PATRIC" id="fig|1423727.3.peg.1197"/>
<keyword evidence="3 7" id="KW-0378">Hydrolase</keyword>
<dbReference type="SUPFAM" id="SSF54001">
    <property type="entry name" value="Cysteine proteinases"/>
    <property type="match status" value="1"/>
</dbReference>
<dbReference type="STRING" id="1423727.FC34_GL001178"/>
<organism evidence="7 8">
    <name type="scientific">Lacticaseibacillus brantae DSM 23927</name>
    <dbReference type="NCBI Taxonomy" id="1423727"/>
    <lineage>
        <taxon>Bacteria</taxon>
        <taxon>Bacillati</taxon>
        <taxon>Bacillota</taxon>
        <taxon>Bacilli</taxon>
        <taxon>Lactobacillales</taxon>
        <taxon>Lactobacillaceae</taxon>
        <taxon>Lacticaseibacillus</taxon>
    </lineage>
</organism>
<gene>
    <name evidence="7" type="ORF">FC34_GL001178</name>
</gene>
<dbReference type="InterPro" id="IPR051202">
    <property type="entry name" value="Peptidase_C40"/>
</dbReference>
<name>A0A0R2B092_9LACO</name>
<dbReference type="GO" id="GO:0008234">
    <property type="term" value="F:cysteine-type peptidase activity"/>
    <property type="evidence" value="ECO:0007669"/>
    <property type="project" value="UniProtKB-KW"/>
</dbReference>
<feature type="chain" id="PRO_5038412083" evidence="5">
    <location>
        <begin position="26"/>
        <end position="228"/>
    </location>
</feature>
<evidence type="ECO:0000313" key="7">
    <source>
        <dbReference type="EMBL" id="KRM72194.1"/>
    </source>
</evidence>
<dbReference type="Gene3D" id="3.90.1720.10">
    <property type="entry name" value="endopeptidase domain like (from Nostoc punctiforme)"/>
    <property type="match status" value="1"/>
</dbReference>
<evidence type="ECO:0000256" key="1">
    <source>
        <dbReference type="ARBA" id="ARBA00007074"/>
    </source>
</evidence>
<comment type="caution">
    <text evidence="7">The sequence shown here is derived from an EMBL/GenBank/DDBJ whole genome shotgun (WGS) entry which is preliminary data.</text>
</comment>
<evidence type="ECO:0000259" key="6">
    <source>
        <dbReference type="PROSITE" id="PS51935"/>
    </source>
</evidence>
<keyword evidence="2" id="KW-0645">Protease</keyword>
<keyword evidence="5" id="KW-0732">Signal</keyword>
<reference evidence="7 8" key="1">
    <citation type="journal article" date="2015" name="Genome Announc.">
        <title>Expanding the biotechnology potential of lactobacilli through comparative genomics of 213 strains and associated genera.</title>
        <authorList>
            <person name="Sun Z."/>
            <person name="Harris H.M."/>
            <person name="McCann A."/>
            <person name="Guo C."/>
            <person name="Argimon S."/>
            <person name="Zhang W."/>
            <person name="Yang X."/>
            <person name="Jeffery I.B."/>
            <person name="Cooney J.C."/>
            <person name="Kagawa T.F."/>
            <person name="Liu W."/>
            <person name="Song Y."/>
            <person name="Salvetti E."/>
            <person name="Wrobel A."/>
            <person name="Rasinkangas P."/>
            <person name="Parkhill J."/>
            <person name="Rea M.C."/>
            <person name="O'Sullivan O."/>
            <person name="Ritari J."/>
            <person name="Douillard F.P."/>
            <person name="Paul Ross R."/>
            <person name="Yang R."/>
            <person name="Briner A.E."/>
            <person name="Felis G.E."/>
            <person name="de Vos W.M."/>
            <person name="Barrangou R."/>
            <person name="Klaenhammer T.R."/>
            <person name="Caufield P.W."/>
            <person name="Cui Y."/>
            <person name="Zhang H."/>
            <person name="O'Toole P.W."/>
        </authorList>
    </citation>
    <scope>NUCLEOTIDE SEQUENCE [LARGE SCALE GENOMIC DNA]</scope>
    <source>
        <strain evidence="7 8">DSM 23927</strain>
    </source>
</reference>
<dbReference type="Proteomes" id="UP000051672">
    <property type="component" value="Unassembled WGS sequence"/>
</dbReference>
<proteinExistence type="inferred from homology"/>
<comment type="similarity">
    <text evidence="1">Belongs to the peptidase C40 family.</text>
</comment>
<dbReference type="Pfam" id="PF00877">
    <property type="entry name" value="NLPC_P60"/>
    <property type="match status" value="1"/>
</dbReference>
<keyword evidence="8" id="KW-1185">Reference proteome</keyword>
<dbReference type="PANTHER" id="PTHR47053">
    <property type="entry name" value="MUREIN DD-ENDOPEPTIDASE MEPH-RELATED"/>
    <property type="match status" value="1"/>
</dbReference>
<dbReference type="InterPro" id="IPR000064">
    <property type="entry name" value="NLP_P60_dom"/>
</dbReference>
<evidence type="ECO:0000256" key="4">
    <source>
        <dbReference type="ARBA" id="ARBA00022807"/>
    </source>
</evidence>
<dbReference type="GO" id="GO:0006508">
    <property type="term" value="P:proteolysis"/>
    <property type="evidence" value="ECO:0007669"/>
    <property type="project" value="UniProtKB-KW"/>
</dbReference>
<dbReference type="PROSITE" id="PS51935">
    <property type="entry name" value="NLPC_P60"/>
    <property type="match status" value="1"/>
</dbReference>
<sequence>MKNLKKHFVAAATVGFIGLTGIALGSQSNNTVSAAEVGGVITVNYTPGYGIAIWDSPQANHNYLGRKLNHGTAWKVFGKQVVNGKTWYNLGGNQWIDATYTVDGQVSQAPSAVDSVIKLAKQQLGKPYVWGGKGPSAFDCSGLMYYVFKNATGKNIGGYTVPQESAGKQVSINSLKPGDLVFWGSRGATYHVGLYIGNGQYLHAPAPGQGVKIQSLSSFTPSFGVRVL</sequence>
<dbReference type="PANTHER" id="PTHR47053:SF1">
    <property type="entry name" value="MUREIN DD-ENDOPEPTIDASE MEPH-RELATED"/>
    <property type="match status" value="1"/>
</dbReference>
<evidence type="ECO:0000256" key="2">
    <source>
        <dbReference type="ARBA" id="ARBA00022670"/>
    </source>
</evidence>
<evidence type="ECO:0000256" key="3">
    <source>
        <dbReference type="ARBA" id="ARBA00022801"/>
    </source>
</evidence>
<protein>
    <submittedName>
        <fullName evidence="7">Cell wall-associated hydrolase</fullName>
    </submittedName>
</protein>
<feature type="signal peptide" evidence="5">
    <location>
        <begin position="1"/>
        <end position="25"/>
    </location>
</feature>
<dbReference type="EMBL" id="AYZQ01000002">
    <property type="protein sequence ID" value="KRM72194.1"/>
    <property type="molecule type" value="Genomic_DNA"/>
</dbReference>
<evidence type="ECO:0000313" key="8">
    <source>
        <dbReference type="Proteomes" id="UP000051672"/>
    </source>
</evidence>